<evidence type="ECO:0000313" key="2">
    <source>
        <dbReference type="Proteomes" id="UP000658514"/>
    </source>
</evidence>
<keyword evidence="2" id="KW-1185">Reference proteome</keyword>
<evidence type="ECO:0000313" key="1">
    <source>
        <dbReference type="EMBL" id="MBD2197584.1"/>
    </source>
</evidence>
<accession>A0ABR8ACY3</accession>
<proteinExistence type="predicted"/>
<dbReference type="EMBL" id="JACJQH010000030">
    <property type="protein sequence ID" value="MBD2197584.1"/>
    <property type="molecule type" value="Genomic_DNA"/>
</dbReference>
<comment type="caution">
    <text evidence="1">The sequence shown here is derived from an EMBL/GenBank/DDBJ whole genome shotgun (WGS) entry which is preliminary data.</text>
</comment>
<reference evidence="1 2" key="1">
    <citation type="journal article" date="2020" name="ISME J.">
        <title>Comparative genomics reveals insights into cyanobacterial evolution and habitat adaptation.</title>
        <authorList>
            <person name="Chen M.Y."/>
            <person name="Teng W.K."/>
            <person name="Zhao L."/>
            <person name="Hu C.X."/>
            <person name="Zhou Y.K."/>
            <person name="Han B.P."/>
            <person name="Song L.R."/>
            <person name="Shu W.S."/>
        </authorList>
    </citation>
    <scope>NUCLEOTIDE SEQUENCE [LARGE SCALE GENOMIC DNA]</scope>
    <source>
        <strain evidence="1 2">FACHB-288</strain>
    </source>
</reference>
<name>A0ABR8ACY3_9CYAN</name>
<evidence type="ECO:0008006" key="3">
    <source>
        <dbReference type="Google" id="ProtNLM"/>
    </source>
</evidence>
<dbReference type="RefSeq" id="WP_190547358.1">
    <property type="nucleotide sequence ID" value="NZ_CAWPNO010000063.1"/>
</dbReference>
<sequence>MSTTVTGTIEHRDIGTGAWALVTDDGVTYELPRSTDKQLLKSGQTAKVTGKVRDDIMTAAMIGPVLEVKSFEVIN</sequence>
<organism evidence="1 2">
    <name type="scientific">Calothrix parietina FACHB-288</name>
    <dbReference type="NCBI Taxonomy" id="2692896"/>
    <lineage>
        <taxon>Bacteria</taxon>
        <taxon>Bacillati</taxon>
        <taxon>Cyanobacteriota</taxon>
        <taxon>Cyanophyceae</taxon>
        <taxon>Nostocales</taxon>
        <taxon>Calotrichaceae</taxon>
        <taxon>Calothrix</taxon>
    </lineage>
</organism>
<gene>
    <name evidence="1" type="ORF">H6G24_19085</name>
</gene>
<protein>
    <recommendedName>
        <fullName evidence="3">DUF5666 domain-containing protein</fullName>
    </recommendedName>
</protein>
<dbReference type="Proteomes" id="UP000658514">
    <property type="component" value="Unassembled WGS sequence"/>
</dbReference>